<evidence type="ECO:0000256" key="7">
    <source>
        <dbReference type="ARBA" id="ARBA00023015"/>
    </source>
</evidence>
<feature type="domain" description="C2H2-type" evidence="13">
    <location>
        <begin position="311"/>
        <end position="338"/>
    </location>
</feature>
<feature type="domain" description="C2H2-type" evidence="13">
    <location>
        <begin position="339"/>
        <end position="366"/>
    </location>
</feature>
<evidence type="ECO:0000256" key="4">
    <source>
        <dbReference type="ARBA" id="ARBA00022737"/>
    </source>
</evidence>
<organism evidence="14 15">
    <name type="scientific">Menidia menidia</name>
    <name type="common">Atlantic silverside</name>
    <dbReference type="NCBI Taxonomy" id="238744"/>
    <lineage>
        <taxon>Eukaryota</taxon>
        <taxon>Metazoa</taxon>
        <taxon>Chordata</taxon>
        <taxon>Craniata</taxon>
        <taxon>Vertebrata</taxon>
        <taxon>Euteleostomi</taxon>
        <taxon>Actinopterygii</taxon>
        <taxon>Neopterygii</taxon>
        <taxon>Teleostei</taxon>
        <taxon>Neoteleostei</taxon>
        <taxon>Acanthomorphata</taxon>
        <taxon>Ovalentaria</taxon>
        <taxon>Atherinomorphae</taxon>
        <taxon>Atheriniformes</taxon>
        <taxon>Atherinopsidae</taxon>
        <taxon>Menidiinae</taxon>
        <taxon>Menidia</taxon>
    </lineage>
</organism>
<dbReference type="InterPro" id="IPR013087">
    <property type="entry name" value="Znf_C2H2_type"/>
</dbReference>
<dbReference type="GO" id="GO:0008270">
    <property type="term" value="F:zinc ion binding"/>
    <property type="evidence" value="ECO:0007669"/>
    <property type="project" value="UniProtKB-KW"/>
</dbReference>
<dbReference type="EMBL" id="CAJRST010039999">
    <property type="protein sequence ID" value="CAG6016667.1"/>
    <property type="molecule type" value="Genomic_DNA"/>
</dbReference>
<protein>
    <submittedName>
        <fullName evidence="14">(Atlantic silverside) hypothetical protein</fullName>
    </submittedName>
</protein>
<reference evidence="14" key="1">
    <citation type="submission" date="2021-05" db="EMBL/GenBank/DDBJ databases">
        <authorList>
            <person name="Tigano A."/>
        </authorList>
    </citation>
    <scope>NUCLEOTIDE SEQUENCE</scope>
</reference>
<feature type="domain" description="C2H2-type" evidence="13">
    <location>
        <begin position="367"/>
        <end position="393"/>
    </location>
</feature>
<sequence>MTMSPLLLRAFVNERLTRAAEEIFQVFERTIAKYEEEACSSKQEIDRLRALLPGLGSKQRAAAVACSPVCTGEALGEQQQCEQEPSLSERQGDPEPRHIKEEDRELWAAEQEDIERADVEADALGPPHSFVWEENRQEDAKPLLPAPKEHCESLHGSQETQKAVKQTEQFPLHLSSSLSSHDEGVQSGREDKGTAAVFISDQTQKEPGRASSFPCAESTDFSVPKVGHCCHLCSKSFSSSHRLINHAFRFHSKDAGVTCAVCGGAFESTESLDAHLGSHKISKCCHVCGKHCTSTTALTEHMAGHAGVKLHRCPVCGKECSRKGDLKIHMRIHTGEKPFCCSFCCKGFTHSGHLRKHMRSHTGERPHRCQLCGRGFLQSTHLKYHLGTHAQKR</sequence>
<dbReference type="GO" id="GO:0000978">
    <property type="term" value="F:RNA polymerase II cis-regulatory region sequence-specific DNA binding"/>
    <property type="evidence" value="ECO:0007669"/>
    <property type="project" value="TreeGrafter"/>
</dbReference>
<keyword evidence="10" id="KW-0539">Nucleus</keyword>
<dbReference type="AlphaFoldDB" id="A0A8S4BUY6"/>
<evidence type="ECO:0000256" key="9">
    <source>
        <dbReference type="ARBA" id="ARBA00023163"/>
    </source>
</evidence>
<evidence type="ECO:0000256" key="11">
    <source>
        <dbReference type="PROSITE-ProRule" id="PRU00042"/>
    </source>
</evidence>
<evidence type="ECO:0000256" key="12">
    <source>
        <dbReference type="SAM" id="MobiDB-lite"/>
    </source>
</evidence>
<proteinExistence type="inferred from homology"/>
<evidence type="ECO:0000256" key="3">
    <source>
        <dbReference type="ARBA" id="ARBA00022723"/>
    </source>
</evidence>
<dbReference type="GO" id="GO:0005634">
    <property type="term" value="C:nucleus"/>
    <property type="evidence" value="ECO:0007669"/>
    <property type="project" value="UniProtKB-SubCell"/>
</dbReference>
<keyword evidence="6" id="KW-0862">Zinc</keyword>
<evidence type="ECO:0000256" key="5">
    <source>
        <dbReference type="ARBA" id="ARBA00022771"/>
    </source>
</evidence>
<evidence type="ECO:0000313" key="15">
    <source>
        <dbReference type="Proteomes" id="UP000677803"/>
    </source>
</evidence>
<dbReference type="Pfam" id="PF00096">
    <property type="entry name" value="zf-C2H2"/>
    <property type="match status" value="1"/>
</dbReference>
<feature type="domain" description="C2H2-type" evidence="13">
    <location>
        <begin position="228"/>
        <end position="256"/>
    </location>
</feature>
<name>A0A8S4BUY6_9TELE</name>
<keyword evidence="9" id="KW-0804">Transcription</keyword>
<dbReference type="FunFam" id="3.30.160.60:FF:000065">
    <property type="entry name" value="B-cell CLL/lymphoma 6, member B"/>
    <property type="match status" value="1"/>
</dbReference>
<evidence type="ECO:0000313" key="14">
    <source>
        <dbReference type="EMBL" id="CAG6016667.1"/>
    </source>
</evidence>
<dbReference type="PROSITE" id="PS00028">
    <property type="entry name" value="ZINC_FINGER_C2H2_1"/>
    <property type="match status" value="6"/>
</dbReference>
<evidence type="ECO:0000256" key="6">
    <source>
        <dbReference type="ARBA" id="ARBA00022833"/>
    </source>
</evidence>
<keyword evidence="15" id="KW-1185">Reference proteome</keyword>
<feature type="compositionally biased region" description="Basic and acidic residues" evidence="12">
    <location>
        <begin position="90"/>
        <end position="99"/>
    </location>
</feature>
<comment type="caution">
    <text evidence="14">The sequence shown here is derived from an EMBL/GenBank/DDBJ whole genome shotgun (WGS) entry which is preliminary data.</text>
</comment>
<feature type="domain" description="C2H2-type" evidence="13">
    <location>
        <begin position="283"/>
        <end position="310"/>
    </location>
</feature>
<evidence type="ECO:0000256" key="1">
    <source>
        <dbReference type="ARBA" id="ARBA00004123"/>
    </source>
</evidence>
<keyword evidence="3" id="KW-0479">Metal-binding</keyword>
<dbReference type="GO" id="GO:0000981">
    <property type="term" value="F:DNA-binding transcription factor activity, RNA polymerase II-specific"/>
    <property type="evidence" value="ECO:0007669"/>
    <property type="project" value="TreeGrafter"/>
</dbReference>
<gene>
    <name evidence="14" type="ORF">MMEN_LOCUS20438</name>
</gene>
<dbReference type="FunFam" id="3.30.160.60:FF:000624">
    <property type="entry name" value="zinc finger protein 697"/>
    <property type="match status" value="1"/>
</dbReference>
<dbReference type="Gene3D" id="3.30.160.60">
    <property type="entry name" value="Classic Zinc Finger"/>
    <property type="match status" value="4"/>
</dbReference>
<dbReference type="InterPro" id="IPR036236">
    <property type="entry name" value="Znf_C2H2_sf"/>
</dbReference>
<evidence type="ECO:0000256" key="8">
    <source>
        <dbReference type="ARBA" id="ARBA00023125"/>
    </source>
</evidence>
<comment type="subcellular location">
    <subcellularLocation>
        <location evidence="1">Nucleus</location>
    </subcellularLocation>
</comment>
<dbReference type="FunFam" id="3.30.160.60:FF:001480">
    <property type="entry name" value="Si:cabz01071911.3"/>
    <property type="match status" value="1"/>
</dbReference>
<dbReference type="PROSITE" id="PS50157">
    <property type="entry name" value="ZINC_FINGER_C2H2_2"/>
    <property type="match status" value="6"/>
</dbReference>
<dbReference type="OrthoDB" id="6077919at2759"/>
<dbReference type="PANTHER" id="PTHR24388:SF54">
    <property type="entry name" value="PROTEIN ESCARGOT"/>
    <property type="match status" value="1"/>
</dbReference>
<feature type="compositionally biased region" description="Polar residues" evidence="12">
    <location>
        <begin position="77"/>
        <end position="89"/>
    </location>
</feature>
<dbReference type="SUPFAM" id="SSF57667">
    <property type="entry name" value="beta-beta-alpha zinc fingers"/>
    <property type="match status" value="3"/>
</dbReference>
<dbReference type="Proteomes" id="UP000677803">
    <property type="component" value="Unassembled WGS sequence"/>
</dbReference>
<evidence type="ECO:0000256" key="10">
    <source>
        <dbReference type="ARBA" id="ARBA00023242"/>
    </source>
</evidence>
<keyword evidence="7" id="KW-0805">Transcription regulation</keyword>
<feature type="compositionally biased region" description="Polar residues" evidence="12">
    <location>
        <begin position="155"/>
        <end position="169"/>
    </location>
</feature>
<evidence type="ECO:0000259" key="13">
    <source>
        <dbReference type="PROSITE" id="PS50157"/>
    </source>
</evidence>
<feature type="domain" description="C2H2-type" evidence="13">
    <location>
        <begin position="257"/>
        <end position="284"/>
    </location>
</feature>
<accession>A0A8S4BUY6</accession>
<dbReference type="SMART" id="SM00355">
    <property type="entry name" value="ZnF_C2H2"/>
    <property type="match status" value="6"/>
</dbReference>
<dbReference type="PANTHER" id="PTHR24388">
    <property type="entry name" value="ZINC FINGER PROTEIN"/>
    <property type="match status" value="1"/>
</dbReference>
<evidence type="ECO:0000256" key="2">
    <source>
        <dbReference type="ARBA" id="ARBA00006991"/>
    </source>
</evidence>
<comment type="similarity">
    <text evidence="2">Belongs to the krueppel C2H2-type zinc-finger protein family.</text>
</comment>
<keyword evidence="5 11" id="KW-0863">Zinc-finger</keyword>
<feature type="region of interest" description="Disordered" evidence="12">
    <location>
        <begin position="147"/>
        <end position="170"/>
    </location>
</feature>
<feature type="region of interest" description="Disordered" evidence="12">
    <location>
        <begin position="77"/>
        <end position="99"/>
    </location>
</feature>
<keyword evidence="8" id="KW-0238">DNA-binding</keyword>
<dbReference type="InterPro" id="IPR050527">
    <property type="entry name" value="Snail/Krueppel_Znf"/>
</dbReference>
<keyword evidence="4" id="KW-0677">Repeat</keyword>